<dbReference type="RefSeq" id="WP_353476354.1">
    <property type="nucleotide sequence ID" value="NZ_CP123388.1"/>
</dbReference>
<evidence type="ECO:0000313" key="2">
    <source>
        <dbReference type="EMBL" id="XCC97463.1"/>
    </source>
</evidence>
<proteinExistence type="predicted"/>
<feature type="domain" description="VWFA" evidence="1">
    <location>
        <begin position="97"/>
        <end position="272"/>
    </location>
</feature>
<dbReference type="EMBL" id="CP123388">
    <property type="protein sequence ID" value="XCC97463.1"/>
    <property type="molecule type" value="Genomic_DNA"/>
</dbReference>
<keyword evidence="2" id="KW-0614">Plasmid</keyword>
<dbReference type="AlphaFoldDB" id="A0AAU8ASJ8"/>
<dbReference type="Gene3D" id="3.40.50.410">
    <property type="entry name" value="von Willebrand factor, type A domain"/>
    <property type="match status" value="1"/>
</dbReference>
<dbReference type="SUPFAM" id="SSF53300">
    <property type="entry name" value="vWA-like"/>
    <property type="match status" value="1"/>
</dbReference>
<dbReference type="Pfam" id="PF13519">
    <property type="entry name" value="VWA_2"/>
    <property type="match status" value="1"/>
</dbReference>
<name>A0AAU8ASJ8_9RHOB</name>
<evidence type="ECO:0000259" key="1">
    <source>
        <dbReference type="PROSITE" id="PS50234"/>
    </source>
</evidence>
<reference evidence="2" key="1">
    <citation type="submission" date="2023-02" db="EMBL/GenBank/DDBJ databases">
        <title>Description and genomic characterization of Salipiger bruguierae sp. nov., isolated from the sediment of mangrove plant Bruguiera sexangula.</title>
        <authorList>
            <person name="Long M."/>
        </authorList>
    </citation>
    <scope>NUCLEOTIDE SEQUENCE</scope>
    <source>
        <strain evidence="2">H15</strain>
        <plasmid evidence="2">unnamed3</plasmid>
    </source>
</reference>
<dbReference type="InterPro" id="IPR036465">
    <property type="entry name" value="vWFA_dom_sf"/>
</dbReference>
<accession>A0AAU8ASJ8</accession>
<gene>
    <name evidence="2" type="ORF">PVT71_27135</name>
</gene>
<dbReference type="InterPro" id="IPR002035">
    <property type="entry name" value="VWF_A"/>
</dbReference>
<sequence>MIELGPLVLMRPWWLAALPVLALATVLALRRADGLGAWRQVVDAELFAVLRRLGHVIEARPDPRPRWLGGAAALLSFGLAGPATRNADAPAFRNLDAVMILLDLSPSITEGGSLGAAQAAVSRVIDRHGTRPVALAVFASESFLVSVPVEDPEPLQSAIAVLDAGTMPVAGSRPDRALAMARDALRDAAAERPDVVLVSDGGAVGPEAQAIARDMAADGIRLSAVFVAPGAPPYGAPPPDRAALAALVAVGGGRLVEAGDTAALEALLQDRTGAGLAETARRTLLFEDHGRLLVALAFAAMLPLFRRRKAP</sequence>
<geneLocation type="plasmid" evidence="2">
    <name>unnamed3</name>
</geneLocation>
<dbReference type="PROSITE" id="PS50234">
    <property type="entry name" value="VWFA"/>
    <property type="match status" value="1"/>
</dbReference>
<dbReference type="SMART" id="SM00327">
    <property type="entry name" value="VWA"/>
    <property type="match status" value="1"/>
</dbReference>
<organism evidence="2">
    <name type="scientific">Alloyangia sp. H15</name>
    <dbReference type="NCBI Taxonomy" id="3029062"/>
    <lineage>
        <taxon>Bacteria</taxon>
        <taxon>Pseudomonadati</taxon>
        <taxon>Pseudomonadota</taxon>
        <taxon>Alphaproteobacteria</taxon>
        <taxon>Rhodobacterales</taxon>
        <taxon>Roseobacteraceae</taxon>
        <taxon>Alloyangia</taxon>
    </lineage>
</organism>
<protein>
    <submittedName>
        <fullName evidence="2">VWA domain-containing protein</fullName>
    </submittedName>
</protein>